<dbReference type="PANTHER" id="PTHR22807">
    <property type="entry name" value="NOP2 YEAST -RELATED NOL1/NOP2/FMU SUN DOMAIN-CONTAINING"/>
    <property type="match status" value="1"/>
</dbReference>
<dbReference type="GO" id="GO:0008173">
    <property type="term" value="F:RNA methyltransferase activity"/>
    <property type="evidence" value="ECO:0007669"/>
    <property type="project" value="InterPro"/>
</dbReference>
<feature type="compositionally biased region" description="Polar residues" evidence="1">
    <location>
        <begin position="743"/>
        <end position="752"/>
    </location>
</feature>
<dbReference type="OrthoDB" id="435282at2759"/>
<keyword evidence="4" id="KW-1185">Reference proteome</keyword>
<dbReference type="Proteomes" id="UP000030763">
    <property type="component" value="Unassembled WGS sequence"/>
</dbReference>
<feature type="compositionally biased region" description="Basic and acidic residues" evidence="1">
    <location>
        <begin position="202"/>
        <end position="225"/>
    </location>
</feature>
<dbReference type="PANTHER" id="PTHR22807:SF4">
    <property type="entry name" value="28S RRNA (CYTOSINE-C(5))-METHYLTRANSFERASE"/>
    <property type="match status" value="1"/>
</dbReference>
<evidence type="ECO:0000256" key="1">
    <source>
        <dbReference type="SAM" id="MobiDB-lite"/>
    </source>
</evidence>
<dbReference type="Pfam" id="PF01189">
    <property type="entry name" value="Methyltr_RsmB-F"/>
    <property type="match status" value="1"/>
</dbReference>
<accession>U6M957</accession>
<organism evidence="3 4">
    <name type="scientific">Eimeria maxima</name>
    <name type="common">Coccidian parasite</name>
    <dbReference type="NCBI Taxonomy" id="5804"/>
    <lineage>
        <taxon>Eukaryota</taxon>
        <taxon>Sar</taxon>
        <taxon>Alveolata</taxon>
        <taxon>Apicomplexa</taxon>
        <taxon>Conoidasida</taxon>
        <taxon>Coccidia</taxon>
        <taxon>Eucoccidiorida</taxon>
        <taxon>Eimeriorina</taxon>
        <taxon>Eimeriidae</taxon>
        <taxon>Eimeria</taxon>
    </lineage>
</organism>
<evidence type="ECO:0000313" key="3">
    <source>
        <dbReference type="EMBL" id="CDJ60531.1"/>
    </source>
</evidence>
<dbReference type="GO" id="GO:0070475">
    <property type="term" value="P:rRNA base methylation"/>
    <property type="evidence" value="ECO:0007669"/>
    <property type="project" value="TreeGrafter"/>
</dbReference>
<dbReference type="SUPFAM" id="SSF53335">
    <property type="entry name" value="S-adenosyl-L-methionine-dependent methyltransferases"/>
    <property type="match status" value="2"/>
</dbReference>
<dbReference type="VEuPathDB" id="ToxoDB:EMWEY_00031590"/>
<reference evidence="3" key="2">
    <citation type="submission" date="2013-10" db="EMBL/GenBank/DDBJ databases">
        <authorList>
            <person name="Aslett M."/>
        </authorList>
    </citation>
    <scope>NUCLEOTIDE SEQUENCE [LARGE SCALE GENOMIC DNA]</scope>
    <source>
        <strain evidence="3">Weybridge</strain>
    </source>
</reference>
<name>U6M957_EIMMA</name>
<gene>
    <name evidence="3" type="ORF">EMWEY_00031590</name>
</gene>
<dbReference type="InterPro" id="IPR049560">
    <property type="entry name" value="MeTrfase_RsmB-F_NOP2_cat"/>
</dbReference>
<dbReference type="PRINTS" id="PR02008">
    <property type="entry name" value="RCMTFAMILY"/>
</dbReference>
<dbReference type="InterPro" id="IPR029063">
    <property type="entry name" value="SAM-dependent_MTases_sf"/>
</dbReference>
<reference evidence="3" key="1">
    <citation type="submission" date="2013-10" db="EMBL/GenBank/DDBJ databases">
        <title>Genomic analysis of the causative agents of coccidiosis in chickens.</title>
        <authorList>
            <person name="Reid A.J."/>
            <person name="Blake D."/>
            <person name="Billington K."/>
            <person name="Browne H."/>
            <person name="Dunn M."/>
            <person name="Hung S."/>
            <person name="Kawahara F."/>
            <person name="Miranda-Saavedra D."/>
            <person name="Mourier T."/>
            <person name="Nagra H."/>
            <person name="Otto T.D."/>
            <person name="Rawlings N."/>
            <person name="Sanchez A."/>
            <person name="Sanders M."/>
            <person name="Subramaniam C."/>
            <person name="Tay Y."/>
            <person name="Dear P."/>
            <person name="Doerig C."/>
            <person name="Gruber A."/>
            <person name="Parkinson J."/>
            <person name="Shirley M."/>
            <person name="Wan K.L."/>
            <person name="Berriman M."/>
            <person name="Tomley F."/>
            <person name="Pain A."/>
        </authorList>
    </citation>
    <scope>NUCLEOTIDE SEQUENCE [LARGE SCALE GENOMIC DNA]</scope>
    <source>
        <strain evidence="3">Weybridge</strain>
    </source>
</reference>
<sequence length="774" mass="82202">MADVYRQAAAVLQQMDSKQIGLRAALYDAARPPPKALARVYALLSKTLAMRPLLQQLLDQVGLTTAPTGPQAASTATTAAKAATMRDYLLLLMLRDLLLSPKGVEGGGQLRRELLAREAQLRSLFSATTTEAAPEAAAVAAIPRYLRVNRRLWDATAAAKFLRDNFPCIAWALLDPLLPCVVAVPAATARLLQQQPQHQNQQKKEPWQHQQEKSDAAGKVGREELPEQQQQEEEQQQQQQQQQQQSLLLHELVPRGFVSLQDRASCTAAAAAAVAEGDIVLEACAAPGSKTLHIIDMLGKRGHLIALERDAKRLAAMLRRLQQEAALRGPYLSPCCTHQYAACTSSSSSNSSDMDEFLRLAELASKQPLYFARSDEPCRSTEAATATPLTTATESAAGIAPAAASYNELAASLPLLLVEVRRADFAAVRGNVPPFCLAQKILLDPSCSGSGLPTHATAKTAVAIASAATPGATEVAAPAAVAVPEATKAAPKSASGAPAAVYSAAEDPPDLLHWSWEGWKAWSGGSSPSLSHVDVATMLTADCPPQGASIPSVLPPAQDEVRVARLAAVQQKLLLHALSAFPAVSLVCYSTCSVYVHENEAVLLSVGLHQQQRQEAVKDWRVSRPPLHPGWFPPSAAVAQMQLQLKNIANSCSSSRSGCSSSSRGCSRLKDALEAFSSLCVRASPHTHRCRGFFLATICRSVTPAAGGDGAAENKTAQVAARERGGSGKKKRLQKADKHPLNSGASMPSTKPQQCCGSVIALEGAFEGVPVELR</sequence>
<evidence type="ECO:0000259" key="2">
    <source>
        <dbReference type="Pfam" id="PF01189"/>
    </source>
</evidence>
<feature type="region of interest" description="Disordered" evidence="1">
    <location>
        <begin position="194"/>
        <end position="243"/>
    </location>
</feature>
<dbReference type="GO" id="GO:0005730">
    <property type="term" value="C:nucleolus"/>
    <property type="evidence" value="ECO:0007669"/>
    <property type="project" value="TreeGrafter"/>
</dbReference>
<dbReference type="GeneID" id="25337145"/>
<dbReference type="InterPro" id="IPR023267">
    <property type="entry name" value="RCMT"/>
</dbReference>
<feature type="region of interest" description="Disordered" evidence="1">
    <location>
        <begin position="707"/>
        <end position="752"/>
    </location>
</feature>
<evidence type="ECO:0000313" key="4">
    <source>
        <dbReference type="Proteomes" id="UP000030763"/>
    </source>
</evidence>
<dbReference type="RefSeq" id="XP_013337181.1">
    <property type="nucleotide sequence ID" value="XM_013481727.1"/>
</dbReference>
<dbReference type="Gene3D" id="3.40.50.150">
    <property type="entry name" value="Vaccinia Virus protein VP39"/>
    <property type="match status" value="2"/>
</dbReference>
<dbReference type="OMA" id="PATHFCR"/>
<dbReference type="EMBL" id="HG721871">
    <property type="protein sequence ID" value="CDJ60531.1"/>
    <property type="molecule type" value="Genomic_DNA"/>
</dbReference>
<proteinExistence type="predicted"/>
<dbReference type="AlphaFoldDB" id="U6M957"/>
<protein>
    <recommendedName>
        <fullName evidence="2">SAM-dependent methyltransferase RsmB-F/NOP2-type catalytic core domain-containing protein</fullName>
    </recommendedName>
</protein>
<feature type="domain" description="SAM-dependent methyltransferase RsmB-F/NOP2-type catalytic core" evidence="2">
    <location>
        <begin position="274"/>
        <end position="320"/>
    </location>
</feature>